<reference evidence="2 3" key="1">
    <citation type="submission" date="2013-04" db="EMBL/GenBank/DDBJ databases">
        <title>The Genome Sequence of Parabacteroides gordonii DSM 23371.</title>
        <authorList>
            <consortium name="The Broad Institute Genomics Platform"/>
            <person name="Earl A."/>
            <person name="Ward D."/>
            <person name="Feldgarden M."/>
            <person name="Gevers D."/>
            <person name="Martens E."/>
            <person name="Sakamoto M."/>
            <person name="Benno Y."/>
            <person name="Suzuki N."/>
            <person name="Matsunaga N."/>
            <person name="Koshihara K."/>
            <person name="Seki M."/>
            <person name="Komiya H."/>
            <person name="Walker B."/>
            <person name="Young S."/>
            <person name="Zeng Q."/>
            <person name="Gargeya S."/>
            <person name="Fitzgerald M."/>
            <person name="Haas B."/>
            <person name="Abouelleil A."/>
            <person name="Allen A.W."/>
            <person name="Alvarado L."/>
            <person name="Arachchi H.M."/>
            <person name="Berlin A.M."/>
            <person name="Chapman S.B."/>
            <person name="Gainer-Dewar J."/>
            <person name="Goldberg J."/>
            <person name="Griggs A."/>
            <person name="Gujja S."/>
            <person name="Hansen M."/>
            <person name="Howarth C."/>
            <person name="Imamovic A."/>
            <person name="Ireland A."/>
            <person name="Larimer J."/>
            <person name="McCowan C."/>
            <person name="Murphy C."/>
            <person name="Pearson M."/>
            <person name="Poon T.W."/>
            <person name="Priest M."/>
            <person name="Roberts A."/>
            <person name="Saif S."/>
            <person name="Shea T."/>
            <person name="Sisk P."/>
            <person name="Sykes S."/>
            <person name="Wortman J."/>
            <person name="Nusbaum C."/>
            <person name="Birren B."/>
        </authorList>
    </citation>
    <scope>NUCLEOTIDE SEQUENCE [LARGE SCALE GENOMIC DNA]</scope>
    <source>
        <strain evidence="2 3">MS-1</strain>
    </source>
</reference>
<dbReference type="STRING" id="1203610.HMPREF1536_03632"/>
<dbReference type="Proteomes" id="UP000033035">
    <property type="component" value="Unassembled WGS sequence"/>
</dbReference>
<protein>
    <recommendedName>
        <fullName evidence="4">Fimbrillin family protein</fullName>
    </recommendedName>
</protein>
<dbReference type="Pfam" id="PF13149">
    <property type="entry name" value="Mfa_like_1"/>
    <property type="match status" value="1"/>
</dbReference>
<proteinExistence type="predicted"/>
<name>A0A0F5J852_9BACT</name>
<feature type="compositionally biased region" description="Acidic residues" evidence="1">
    <location>
        <begin position="323"/>
        <end position="333"/>
    </location>
</feature>
<evidence type="ECO:0000256" key="1">
    <source>
        <dbReference type="SAM" id="MobiDB-lite"/>
    </source>
</evidence>
<dbReference type="PATRIC" id="fig|1203610.3.peg.3702"/>
<evidence type="ECO:0008006" key="4">
    <source>
        <dbReference type="Google" id="ProtNLM"/>
    </source>
</evidence>
<feature type="compositionally biased region" description="Low complexity" evidence="1">
    <location>
        <begin position="311"/>
        <end position="321"/>
    </location>
</feature>
<dbReference type="RefSeq" id="WP_147337560.1">
    <property type="nucleotide sequence ID" value="NZ_AUAE01000010.1"/>
</dbReference>
<dbReference type="InterPro" id="IPR025049">
    <property type="entry name" value="Mfa-like_1"/>
</dbReference>
<feature type="compositionally biased region" description="Acidic residues" evidence="1">
    <location>
        <begin position="289"/>
        <end position="309"/>
    </location>
</feature>
<accession>A0A0F5J852</accession>
<dbReference type="EMBL" id="AQHW01000017">
    <property type="protein sequence ID" value="KKB54051.1"/>
    <property type="molecule type" value="Genomic_DNA"/>
</dbReference>
<feature type="region of interest" description="Disordered" evidence="1">
    <location>
        <begin position="289"/>
        <end position="343"/>
    </location>
</feature>
<comment type="caution">
    <text evidence="2">The sequence shown here is derived from an EMBL/GenBank/DDBJ whole genome shotgun (WGS) entry which is preliminary data.</text>
</comment>
<evidence type="ECO:0000313" key="2">
    <source>
        <dbReference type="EMBL" id="KKB54051.1"/>
    </source>
</evidence>
<dbReference type="CDD" id="cd13120">
    <property type="entry name" value="BF2867_like_N"/>
    <property type="match status" value="1"/>
</dbReference>
<dbReference type="InterPro" id="IPR042278">
    <property type="entry name" value="Mfa-like_1_N"/>
</dbReference>
<organism evidence="2 3">
    <name type="scientific">Parabacteroides gordonii MS-1 = DSM 23371</name>
    <dbReference type="NCBI Taxonomy" id="1203610"/>
    <lineage>
        <taxon>Bacteria</taxon>
        <taxon>Pseudomonadati</taxon>
        <taxon>Bacteroidota</taxon>
        <taxon>Bacteroidia</taxon>
        <taxon>Bacteroidales</taxon>
        <taxon>Tannerellaceae</taxon>
        <taxon>Parabacteroides</taxon>
    </lineage>
</organism>
<evidence type="ECO:0000313" key="3">
    <source>
        <dbReference type="Proteomes" id="UP000033035"/>
    </source>
</evidence>
<dbReference type="Gene3D" id="2.60.40.2620">
    <property type="entry name" value="Fimbrillin-like"/>
    <property type="match status" value="1"/>
</dbReference>
<dbReference type="AlphaFoldDB" id="A0A0F5J852"/>
<keyword evidence="3" id="KW-1185">Reference proteome</keyword>
<gene>
    <name evidence="2" type="ORF">HMPREF1536_03632</name>
</gene>
<sequence>MNTDIRILFTLGVVALLLWNCSADEGTGTGNAPGVIRFVSGPGSKSGPVSGSGFAAGAEVGVFALENTAGNVPTPDDARLMDNQACRADGVGGLTYEPVQYYKENARYSFYAYYPYTADAVFSLSGTSPVLACTFASQIDYMYATPLENCEPSSEAQQLVFHHALTQIRLEIANHTKKKLVLHAIRLHGPGSATLDIASGQWLSPGDWQTYALYGPAGDLEIAAGSTVSVPGQLMLLPSEGTGASYTFDISATRGDDSSPTEQKGVALTLPAGGLNAGVSYLYTVSYTADEEEKPNEPDEPDDPNDPNDPDTPGIPDVPDIPVDPDPDPDVPDVPDTPDNPVTITFKSTLSAWTLIDVGDTEVH</sequence>
<dbReference type="HOGENOM" id="CLU_760414_0_0_10"/>